<comment type="caution">
    <text evidence="12">The sequence shown here is derived from an EMBL/GenBank/DDBJ whole genome shotgun (WGS) entry which is preliminary data.</text>
</comment>
<evidence type="ECO:0000256" key="9">
    <source>
        <dbReference type="ARBA" id="ARBA00048573"/>
    </source>
</evidence>
<evidence type="ECO:0000256" key="8">
    <source>
        <dbReference type="ARBA" id="ARBA00023146"/>
    </source>
</evidence>
<evidence type="ECO:0000313" key="13">
    <source>
        <dbReference type="Proteomes" id="UP000232323"/>
    </source>
</evidence>
<dbReference type="InterPro" id="IPR012340">
    <property type="entry name" value="NA-bd_OB-fold"/>
</dbReference>
<accession>A0A250X7A2</accession>
<dbReference type="InterPro" id="IPR004365">
    <property type="entry name" value="NA-bd_OB_tRNA"/>
</dbReference>
<dbReference type="Proteomes" id="UP000232323">
    <property type="component" value="Unassembled WGS sequence"/>
</dbReference>
<evidence type="ECO:0000256" key="2">
    <source>
        <dbReference type="ARBA" id="ARBA00013166"/>
    </source>
</evidence>
<sequence length="209" mass="22957">MSHFLMSSISPGNILTRRTVSRTVIPKCSSTEQVNQTTSAQKVGTAKKPPTPKGSKPAQSASSPEEIKAVRLKKAQDLREAGLEPYAYRFDRTHYTAELQETYRTLPDGVEDEAETKVAVAGRIMAKRVMGKLAFLTLRDDRGQIQLYVDRLRLNDSQPGGFDLLKGLIDVGDIVGASGTLKRTEKGELSVLATGVQVYYSNQSLQKQV</sequence>
<evidence type="ECO:0000256" key="5">
    <source>
        <dbReference type="ARBA" id="ARBA00022741"/>
    </source>
</evidence>
<dbReference type="FunFam" id="2.40.50.140:FF:000024">
    <property type="entry name" value="Lysine--tRNA ligase"/>
    <property type="match status" value="1"/>
</dbReference>
<keyword evidence="8" id="KW-0030">Aminoacyl-tRNA synthetase</keyword>
<dbReference type="GO" id="GO:0004824">
    <property type="term" value="F:lysine-tRNA ligase activity"/>
    <property type="evidence" value="ECO:0007669"/>
    <property type="project" value="UniProtKB-EC"/>
</dbReference>
<feature type="domain" description="OB" evidence="11">
    <location>
        <begin position="118"/>
        <end position="198"/>
    </location>
</feature>
<dbReference type="Pfam" id="PF01336">
    <property type="entry name" value="tRNA_anti-codon"/>
    <property type="match status" value="1"/>
</dbReference>
<feature type="compositionally biased region" description="Polar residues" evidence="10">
    <location>
        <begin position="27"/>
        <end position="42"/>
    </location>
</feature>
<dbReference type="InterPro" id="IPR044136">
    <property type="entry name" value="Lys-tRNA-ligase_II_N"/>
</dbReference>
<evidence type="ECO:0000259" key="11">
    <source>
        <dbReference type="Pfam" id="PF01336"/>
    </source>
</evidence>
<comment type="catalytic activity">
    <reaction evidence="9">
        <text>tRNA(Lys) + L-lysine + ATP = L-lysyl-tRNA(Lys) + AMP + diphosphate</text>
        <dbReference type="Rhea" id="RHEA:20792"/>
        <dbReference type="Rhea" id="RHEA-COMP:9696"/>
        <dbReference type="Rhea" id="RHEA-COMP:9697"/>
        <dbReference type="ChEBI" id="CHEBI:30616"/>
        <dbReference type="ChEBI" id="CHEBI:32551"/>
        <dbReference type="ChEBI" id="CHEBI:33019"/>
        <dbReference type="ChEBI" id="CHEBI:78442"/>
        <dbReference type="ChEBI" id="CHEBI:78529"/>
        <dbReference type="ChEBI" id="CHEBI:456215"/>
        <dbReference type="EC" id="6.1.1.6"/>
    </reaction>
</comment>
<dbReference type="GO" id="GO:0005829">
    <property type="term" value="C:cytosol"/>
    <property type="evidence" value="ECO:0007669"/>
    <property type="project" value="TreeGrafter"/>
</dbReference>
<proteinExistence type="inferred from homology"/>
<comment type="similarity">
    <text evidence="1">Belongs to the class-II aminoacyl-tRNA synthetase family.</text>
</comment>
<evidence type="ECO:0000256" key="4">
    <source>
        <dbReference type="ARBA" id="ARBA00022723"/>
    </source>
</evidence>
<dbReference type="EMBL" id="BEGY01000037">
    <property type="protein sequence ID" value="GAX78961.1"/>
    <property type="molecule type" value="Genomic_DNA"/>
</dbReference>
<dbReference type="GO" id="GO:0046872">
    <property type="term" value="F:metal ion binding"/>
    <property type="evidence" value="ECO:0007669"/>
    <property type="project" value="UniProtKB-KW"/>
</dbReference>
<evidence type="ECO:0000256" key="1">
    <source>
        <dbReference type="ARBA" id="ARBA00008226"/>
    </source>
</evidence>
<gene>
    <name evidence="12" type="ORF">CEUSTIGMA_g6401.t1</name>
</gene>
<reference evidence="12 13" key="1">
    <citation type="submission" date="2017-08" db="EMBL/GenBank/DDBJ databases">
        <title>Acidophilic green algal genome provides insights into adaptation to an acidic environment.</title>
        <authorList>
            <person name="Hirooka S."/>
            <person name="Hirose Y."/>
            <person name="Kanesaki Y."/>
            <person name="Higuchi S."/>
            <person name="Fujiwara T."/>
            <person name="Onuma R."/>
            <person name="Era A."/>
            <person name="Ohbayashi R."/>
            <person name="Uzuka A."/>
            <person name="Nozaki H."/>
            <person name="Yoshikawa H."/>
            <person name="Miyagishima S.Y."/>
        </authorList>
    </citation>
    <scope>NUCLEOTIDE SEQUENCE [LARGE SCALE GENOMIC DNA]</scope>
    <source>
        <strain evidence="12 13">NIES-2499</strain>
    </source>
</reference>
<dbReference type="PANTHER" id="PTHR42918">
    <property type="entry name" value="LYSYL-TRNA SYNTHETASE"/>
    <property type="match status" value="1"/>
</dbReference>
<evidence type="ECO:0000256" key="6">
    <source>
        <dbReference type="ARBA" id="ARBA00022840"/>
    </source>
</evidence>
<dbReference type="CDD" id="cd04322">
    <property type="entry name" value="LysRS_N"/>
    <property type="match status" value="1"/>
</dbReference>
<dbReference type="SUPFAM" id="SSF50249">
    <property type="entry name" value="Nucleic acid-binding proteins"/>
    <property type="match status" value="1"/>
</dbReference>
<keyword evidence="4" id="KW-0479">Metal-binding</keyword>
<evidence type="ECO:0000256" key="3">
    <source>
        <dbReference type="ARBA" id="ARBA00022598"/>
    </source>
</evidence>
<dbReference type="AlphaFoldDB" id="A0A250X7A2"/>
<dbReference type="PANTHER" id="PTHR42918:SF15">
    <property type="entry name" value="LYSINE--TRNA LIGASE, CHLOROPLASTIC_MITOCHONDRIAL"/>
    <property type="match status" value="1"/>
</dbReference>
<dbReference type="GO" id="GO:0000049">
    <property type="term" value="F:tRNA binding"/>
    <property type="evidence" value="ECO:0007669"/>
    <property type="project" value="TreeGrafter"/>
</dbReference>
<keyword evidence="13" id="KW-1185">Reference proteome</keyword>
<dbReference type="EC" id="6.1.1.6" evidence="2"/>
<feature type="region of interest" description="Disordered" evidence="10">
    <location>
        <begin position="27"/>
        <end position="67"/>
    </location>
</feature>
<keyword evidence="3" id="KW-0436">Ligase</keyword>
<name>A0A250X7A2_9CHLO</name>
<dbReference type="GO" id="GO:0006430">
    <property type="term" value="P:lysyl-tRNA aminoacylation"/>
    <property type="evidence" value="ECO:0007669"/>
    <property type="project" value="TreeGrafter"/>
</dbReference>
<evidence type="ECO:0000313" key="12">
    <source>
        <dbReference type="EMBL" id="GAX78961.1"/>
    </source>
</evidence>
<evidence type="ECO:0000256" key="10">
    <source>
        <dbReference type="SAM" id="MobiDB-lite"/>
    </source>
</evidence>
<dbReference type="OrthoDB" id="21243at2759"/>
<organism evidence="12 13">
    <name type="scientific">Chlamydomonas eustigma</name>
    <dbReference type="NCBI Taxonomy" id="1157962"/>
    <lineage>
        <taxon>Eukaryota</taxon>
        <taxon>Viridiplantae</taxon>
        <taxon>Chlorophyta</taxon>
        <taxon>core chlorophytes</taxon>
        <taxon>Chlorophyceae</taxon>
        <taxon>CS clade</taxon>
        <taxon>Chlamydomonadales</taxon>
        <taxon>Chlamydomonadaceae</taxon>
        <taxon>Chlamydomonas</taxon>
    </lineage>
</organism>
<keyword evidence="7" id="KW-0648">Protein biosynthesis</keyword>
<dbReference type="Gene3D" id="2.40.50.140">
    <property type="entry name" value="Nucleic acid-binding proteins"/>
    <property type="match status" value="1"/>
</dbReference>
<keyword evidence="6" id="KW-0067">ATP-binding</keyword>
<evidence type="ECO:0000256" key="7">
    <source>
        <dbReference type="ARBA" id="ARBA00022917"/>
    </source>
</evidence>
<keyword evidence="5" id="KW-0547">Nucleotide-binding</keyword>
<dbReference type="GO" id="GO:0005524">
    <property type="term" value="F:ATP binding"/>
    <property type="evidence" value="ECO:0007669"/>
    <property type="project" value="UniProtKB-KW"/>
</dbReference>
<protein>
    <recommendedName>
        <fullName evidence="2">lysine--tRNA ligase</fullName>
        <ecNumber evidence="2">6.1.1.6</ecNumber>
    </recommendedName>
</protein>
<dbReference type="STRING" id="1157962.A0A250X7A2"/>